<organism evidence="2 3">
    <name type="scientific">Actinoplanes xinjiangensis</name>
    <dbReference type="NCBI Taxonomy" id="512350"/>
    <lineage>
        <taxon>Bacteria</taxon>
        <taxon>Bacillati</taxon>
        <taxon>Actinomycetota</taxon>
        <taxon>Actinomycetes</taxon>
        <taxon>Micromonosporales</taxon>
        <taxon>Micromonosporaceae</taxon>
        <taxon>Actinoplanes</taxon>
    </lineage>
</organism>
<dbReference type="Proteomes" id="UP000245697">
    <property type="component" value="Unassembled WGS sequence"/>
</dbReference>
<feature type="chain" id="PRO_5016252426" evidence="1">
    <location>
        <begin position="25"/>
        <end position="376"/>
    </location>
</feature>
<accession>A0A316FEX9</accession>
<feature type="signal peptide" evidence="1">
    <location>
        <begin position="1"/>
        <end position="24"/>
    </location>
</feature>
<dbReference type="EMBL" id="QGGR01000007">
    <property type="protein sequence ID" value="PWK47424.1"/>
    <property type="molecule type" value="Genomic_DNA"/>
</dbReference>
<sequence>MRKKWSMLVTVLAGLLLAGCPAGSTEPLEYRIGVARIGDDYHLFAPVCPGDALAGVRVSDTEGDLSGADDPSLPDASVTWWAAGGPKDPAGRPHEFVRLGDDGPFHHIAVAAGGHQRMPGDFRATTTYTDGHGGELDKSITLRLSAVPTYPAGTDPRQVLYLTRPLGDMGDLARPEQIRSHSDCADPTETPLRQTAGSLRSEAPGRVDGAMLESGAVSWLVPVAPRAAPAEDVAGHLCGNGPGFGALVAAFGREQVWREPEFDVETGAEVRQFAGAYGRITAAEAIDQVDGRFGCTRYTDGTTGYTGTHRIGLPALPGADRHLLYCEESEHGAGRCTLLLARGDILSRLVVHAATGELAQTSARALADDAAAALAG</sequence>
<reference evidence="2 3" key="1">
    <citation type="submission" date="2018-05" db="EMBL/GenBank/DDBJ databases">
        <title>Genomic Encyclopedia of Archaeal and Bacterial Type Strains, Phase II (KMG-II): from individual species to whole genera.</title>
        <authorList>
            <person name="Goeker M."/>
        </authorList>
    </citation>
    <scope>NUCLEOTIDE SEQUENCE [LARGE SCALE GENOMIC DNA]</scope>
    <source>
        <strain evidence="2 3">DSM 45184</strain>
    </source>
</reference>
<gene>
    <name evidence="2" type="ORF">BC793_10734</name>
</gene>
<evidence type="ECO:0000256" key="1">
    <source>
        <dbReference type="SAM" id="SignalP"/>
    </source>
</evidence>
<comment type="caution">
    <text evidence="2">The sequence shown here is derived from an EMBL/GenBank/DDBJ whole genome shotgun (WGS) entry which is preliminary data.</text>
</comment>
<proteinExistence type="predicted"/>
<dbReference type="RefSeq" id="WP_146246318.1">
    <property type="nucleotide sequence ID" value="NZ_BONA01000045.1"/>
</dbReference>
<keyword evidence="1" id="KW-0732">Signal</keyword>
<evidence type="ECO:0000313" key="2">
    <source>
        <dbReference type="EMBL" id="PWK47424.1"/>
    </source>
</evidence>
<protein>
    <submittedName>
        <fullName evidence="2">Uncharacterized protein</fullName>
    </submittedName>
</protein>
<dbReference type="AlphaFoldDB" id="A0A316FEX9"/>
<dbReference type="PROSITE" id="PS51257">
    <property type="entry name" value="PROKAR_LIPOPROTEIN"/>
    <property type="match status" value="1"/>
</dbReference>
<evidence type="ECO:0000313" key="3">
    <source>
        <dbReference type="Proteomes" id="UP000245697"/>
    </source>
</evidence>
<name>A0A316FEX9_9ACTN</name>
<keyword evidence="3" id="KW-1185">Reference proteome</keyword>
<dbReference type="OrthoDB" id="3383143at2"/>